<gene>
    <name evidence="6" type="ORF">SAMN02910377_01172</name>
</gene>
<keyword evidence="4" id="KW-0326">Glycosidase</keyword>
<dbReference type="InterPro" id="IPR001362">
    <property type="entry name" value="Glyco_hydro_32"/>
</dbReference>
<dbReference type="GO" id="GO:0005975">
    <property type="term" value="P:carbohydrate metabolic process"/>
    <property type="evidence" value="ECO:0007669"/>
    <property type="project" value="InterPro"/>
</dbReference>
<dbReference type="CDD" id="cd08995">
    <property type="entry name" value="GH32_EcAec43-like"/>
    <property type="match status" value="1"/>
</dbReference>
<evidence type="ECO:0000313" key="7">
    <source>
        <dbReference type="Proteomes" id="UP000182321"/>
    </source>
</evidence>
<dbReference type="InterPro" id="IPR051214">
    <property type="entry name" value="GH32_Enzymes"/>
</dbReference>
<dbReference type="Pfam" id="PF00251">
    <property type="entry name" value="Glyco_hydro_32N"/>
    <property type="match status" value="1"/>
</dbReference>
<dbReference type="AlphaFoldDB" id="A0A1H7HYM2"/>
<protein>
    <recommendedName>
        <fullName evidence="2">beta-fructofuranosidase</fullName>
        <ecNumber evidence="2">3.2.1.26</ecNumber>
    </recommendedName>
</protein>
<dbReference type="PANTHER" id="PTHR43101">
    <property type="entry name" value="BETA-FRUCTOSIDASE"/>
    <property type="match status" value="1"/>
</dbReference>
<name>A0A1H7HYM2_9FIRM</name>
<evidence type="ECO:0000256" key="2">
    <source>
        <dbReference type="ARBA" id="ARBA00012758"/>
    </source>
</evidence>
<evidence type="ECO:0000313" key="6">
    <source>
        <dbReference type="EMBL" id="SEK54717.1"/>
    </source>
</evidence>
<evidence type="ECO:0000256" key="4">
    <source>
        <dbReference type="ARBA" id="ARBA00023295"/>
    </source>
</evidence>
<reference evidence="7" key="1">
    <citation type="submission" date="2016-10" db="EMBL/GenBank/DDBJ databases">
        <authorList>
            <person name="Varghese N."/>
        </authorList>
    </citation>
    <scope>NUCLEOTIDE SEQUENCE [LARGE SCALE GENOMIC DNA]</scope>
    <source>
        <strain evidence="7">ACV-9</strain>
    </source>
</reference>
<feature type="domain" description="Glycosyl hydrolase family 32 N-terminal" evidence="5">
    <location>
        <begin position="56"/>
        <end position="314"/>
    </location>
</feature>
<keyword evidence="7" id="KW-1185">Reference proteome</keyword>
<keyword evidence="3" id="KW-0378">Hydrolase</keyword>
<organism evidence="6 7">
    <name type="scientific">Pseudobutyrivibrio ruminis</name>
    <dbReference type="NCBI Taxonomy" id="46206"/>
    <lineage>
        <taxon>Bacteria</taxon>
        <taxon>Bacillati</taxon>
        <taxon>Bacillota</taxon>
        <taxon>Clostridia</taxon>
        <taxon>Lachnospirales</taxon>
        <taxon>Lachnospiraceae</taxon>
        <taxon>Pseudobutyrivibrio</taxon>
    </lineage>
</organism>
<evidence type="ECO:0000256" key="3">
    <source>
        <dbReference type="ARBA" id="ARBA00022801"/>
    </source>
</evidence>
<dbReference type="GO" id="GO:0004564">
    <property type="term" value="F:beta-fructofuranosidase activity"/>
    <property type="evidence" value="ECO:0007669"/>
    <property type="project" value="UniProtKB-EC"/>
</dbReference>
<evidence type="ECO:0000256" key="1">
    <source>
        <dbReference type="ARBA" id="ARBA00009902"/>
    </source>
</evidence>
<dbReference type="InterPro" id="IPR023296">
    <property type="entry name" value="Glyco_hydro_beta-prop_sf"/>
</dbReference>
<dbReference type="EMBL" id="FNZX01000006">
    <property type="protein sequence ID" value="SEK54717.1"/>
    <property type="molecule type" value="Genomic_DNA"/>
</dbReference>
<dbReference type="SUPFAM" id="SSF75005">
    <property type="entry name" value="Arabinanase/levansucrase/invertase"/>
    <property type="match status" value="1"/>
</dbReference>
<sequence length="498" mass="56565">MRKAAVVTLAGIMAINMIGCANQTVEAEEERYMGEEYENYELFPASVEGFIGDTMPFYDDGKYNVFYLADQRNGKQGYHPWALIQTTDFTEYEDKGVVINYGETIESQDIALGTGSVIKDDKGIYHAFYTGHNDTFDPKEAVMHATSSDLENWEKIPSDTFTGAGKYSTDDFRDPYVYYSADDKCYEMLVTTRFDNKGVIVKYTSKDLSKWTDEGVFFENDLGTDSNMECPSLLQYKGKYYLAFSDQWPNRVVHYRVSDSLDGPFEKPERDTFDCNGFYAGRLETDGENLYVVGWNGTKKEHQDTGEYDWGGNMVTHLLNQNDDGTLSPVLNPEINKKLIHELDLEPLKMTETVKADGTTYTFSGDKYEMVGFKNLMGSYLLKADIKDFDADGMFGFCFNTNTENVGNLNIIFNGANNRIEFYNGSNIMEISAQSYVDFDLSKEKELHISMVISDGVVCMYVNDELAFTTRMYLSQGMEWGIFSVNSNVVFENMSISK</sequence>
<dbReference type="InterPro" id="IPR013148">
    <property type="entry name" value="Glyco_hydro_32_N"/>
</dbReference>
<accession>A0A1H7HYM2</accession>
<dbReference type="Proteomes" id="UP000182321">
    <property type="component" value="Unassembled WGS sequence"/>
</dbReference>
<dbReference type="Gene3D" id="2.115.10.20">
    <property type="entry name" value="Glycosyl hydrolase domain, family 43"/>
    <property type="match status" value="1"/>
</dbReference>
<evidence type="ECO:0000259" key="5">
    <source>
        <dbReference type="Pfam" id="PF00251"/>
    </source>
</evidence>
<dbReference type="RefSeq" id="WP_074790196.1">
    <property type="nucleotide sequence ID" value="NZ_FNZX01000006.1"/>
</dbReference>
<dbReference type="EC" id="3.2.1.26" evidence="2"/>
<comment type="similarity">
    <text evidence="1">Belongs to the glycosyl hydrolase 32 family.</text>
</comment>
<dbReference type="PANTHER" id="PTHR43101:SF1">
    <property type="entry name" value="BETA-FRUCTOSIDASE"/>
    <property type="match status" value="1"/>
</dbReference>
<proteinExistence type="inferred from homology"/>
<dbReference type="SMART" id="SM00640">
    <property type="entry name" value="Glyco_32"/>
    <property type="match status" value="1"/>
</dbReference>